<name>T2IGT4_CROWT</name>
<evidence type="ECO:0000256" key="4">
    <source>
        <dbReference type="SAM" id="Phobius"/>
    </source>
</evidence>
<evidence type="ECO:0000256" key="2">
    <source>
        <dbReference type="ARBA" id="ARBA00022737"/>
    </source>
</evidence>
<gene>
    <name evidence="5" type="ORF">CWATWH8502_3254</name>
</gene>
<dbReference type="EMBL" id="CAQK01000582">
    <property type="protein sequence ID" value="CCQ52109.1"/>
    <property type="molecule type" value="Genomic_DNA"/>
</dbReference>
<dbReference type="RefSeq" id="WP_021831167.1">
    <property type="nucleotide sequence ID" value="NZ_CAQK01000582.1"/>
</dbReference>
<dbReference type="Gene3D" id="2.130.10.10">
    <property type="entry name" value="YVTN repeat-like/Quinoprotein amine dehydrogenase"/>
    <property type="match status" value="1"/>
</dbReference>
<keyword evidence="2" id="KW-0677">Repeat</keyword>
<keyword evidence="4" id="KW-1133">Transmembrane helix</keyword>
<dbReference type="Proteomes" id="UP000018348">
    <property type="component" value="Unassembled WGS sequence"/>
</dbReference>
<dbReference type="InterPro" id="IPR015943">
    <property type="entry name" value="WD40/YVTN_repeat-like_dom_sf"/>
</dbReference>
<dbReference type="PROSITE" id="PS50082">
    <property type="entry name" value="WD_REPEATS_2"/>
    <property type="match status" value="2"/>
</dbReference>
<dbReference type="PANTHER" id="PTHR19848:SF8">
    <property type="entry name" value="F-BOX AND WD REPEAT DOMAIN CONTAINING 7"/>
    <property type="match status" value="1"/>
</dbReference>
<dbReference type="PANTHER" id="PTHR19848">
    <property type="entry name" value="WD40 REPEAT PROTEIN"/>
    <property type="match status" value="1"/>
</dbReference>
<dbReference type="PROSITE" id="PS50294">
    <property type="entry name" value="WD_REPEATS_REGION"/>
    <property type="match status" value="1"/>
</dbReference>
<feature type="repeat" description="WD" evidence="3">
    <location>
        <begin position="140"/>
        <end position="175"/>
    </location>
</feature>
<accession>T2IGT4</accession>
<keyword evidence="1 3" id="KW-0853">WD repeat</keyword>
<dbReference type="InterPro" id="IPR036322">
    <property type="entry name" value="WD40_repeat_dom_sf"/>
</dbReference>
<evidence type="ECO:0000313" key="5">
    <source>
        <dbReference type="EMBL" id="CCQ52109.1"/>
    </source>
</evidence>
<dbReference type="Pfam" id="PF00400">
    <property type="entry name" value="WD40"/>
    <property type="match status" value="2"/>
</dbReference>
<dbReference type="SUPFAM" id="SSF50978">
    <property type="entry name" value="WD40 repeat-like"/>
    <property type="match status" value="1"/>
</dbReference>
<dbReference type="InterPro" id="IPR001680">
    <property type="entry name" value="WD40_rpt"/>
</dbReference>
<keyword evidence="4" id="KW-0812">Transmembrane</keyword>
<feature type="repeat" description="WD" evidence="3">
    <location>
        <begin position="99"/>
        <end position="139"/>
    </location>
</feature>
<keyword evidence="4" id="KW-0472">Membrane</keyword>
<evidence type="ECO:0000256" key="3">
    <source>
        <dbReference type="PROSITE-ProRule" id="PRU00221"/>
    </source>
</evidence>
<feature type="transmembrane region" description="Helical" evidence="4">
    <location>
        <begin position="57"/>
        <end position="76"/>
    </location>
</feature>
<comment type="caution">
    <text evidence="5">The sequence shown here is derived from an EMBL/GenBank/DDBJ whole genome shotgun (WGS) entry which is preliminary data.</text>
</comment>
<reference evidence="5 6" key="1">
    <citation type="submission" date="2013-01" db="EMBL/GenBank/DDBJ databases">
        <authorList>
            <person name="Bench S."/>
        </authorList>
    </citation>
    <scope>NUCLEOTIDE SEQUENCE [LARGE SCALE GENOMIC DNA]</scope>
    <source>
        <strain evidence="5 6">WH 8502</strain>
    </source>
</reference>
<organism evidence="5 6">
    <name type="scientific">Crocosphaera watsonii WH 8502</name>
    <dbReference type="NCBI Taxonomy" id="423474"/>
    <lineage>
        <taxon>Bacteria</taxon>
        <taxon>Bacillati</taxon>
        <taxon>Cyanobacteriota</taxon>
        <taxon>Cyanophyceae</taxon>
        <taxon>Oscillatoriophycideae</taxon>
        <taxon>Chroococcales</taxon>
        <taxon>Aphanothecaceae</taxon>
        <taxon>Crocosphaera</taxon>
    </lineage>
</organism>
<reference evidence="5 6" key="2">
    <citation type="submission" date="2013-09" db="EMBL/GenBank/DDBJ databases">
        <title>Whole genome comparison of six Crocosphaera watsonii strains with differing phenotypes.</title>
        <authorList>
            <person name="Bench S.R."/>
            <person name="Heller P."/>
            <person name="Frank I."/>
            <person name="Arciniega M."/>
            <person name="Shilova I.N."/>
            <person name="Zehr J.P."/>
        </authorList>
    </citation>
    <scope>NUCLEOTIDE SEQUENCE [LARGE SCALE GENOMIC DNA]</scope>
    <source>
        <strain evidence="5 6">WH 8502</strain>
    </source>
</reference>
<evidence type="ECO:0000256" key="1">
    <source>
        <dbReference type="ARBA" id="ARBA00022574"/>
    </source>
</evidence>
<protein>
    <submittedName>
        <fullName evidence="5">WD-40 repeat</fullName>
    </submittedName>
</protein>
<evidence type="ECO:0000313" key="6">
    <source>
        <dbReference type="Proteomes" id="UP000018348"/>
    </source>
</evidence>
<proteinExistence type="predicted"/>
<dbReference type="AlphaFoldDB" id="T2IGT4"/>
<sequence>MMKPCYCINPSCKQPDHPDNNNTQVILERLDKIEKQLQKKTLPKPPKPKNNKLRNGLIAVGGILLLLAAYPSYIFWRYGFSATNPLLLNRNSDEFIYKTLTTSGGVYSIAYSPDGKYLASGENDTIKIWDIETGRVVRTLTGDLSWASSIVYSPDGKYLAAGGYFGTITIWRVGR</sequence>
<dbReference type="SMART" id="SM00320">
    <property type="entry name" value="WD40"/>
    <property type="match status" value="2"/>
</dbReference>